<keyword evidence="6" id="KW-0949">S-adenosyl-L-methionine</keyword>
<organism evidence="8 9">
    <name type="scientific">Bifidobacterium longum (strain DJO10A)</name>
    <dbReference type="NCBI Taxonomy" id="205913"/>
    <lineage>
        <taxon>Bacteria</taxon>
        <taxon>Bacillati</taxon>
        <taxon>Actinomycetota</taxon>
        <taxon>Actinomycetes</taxon>
        <taxon>Bifidobacteriales</taxon>
        <taxon>Bifidobacteriaceae</taxon>
        <taxon>Bifidobacterium</taxon>
    </lineage>
</organism>
<evidence type="ECO:0000256" key="1">
    <source>
        <dbReference type="ARBA" id="ARBA00000142"/>
    </source>
</evidence>
<gene>
    <name evidence="8" type="ordered locus">BLD_1835</name>
</gene>
<dbReference type="GO" id="GO:0008176">
    <property type="term" value="F:tRNA (guanine(46)-N7)-methyltransferase activity"/>
    <property type="evidence" value="ECO:0007669"/>
    <property type="project" value="UniProtKB-EC"/>
</dbReference>
<evidence type="ECO:0000313" key="9">
    <source>
        <dbReference type="Proteomes" id="UP000002419"/>
    </source>
</evidence>
<dbReference type="InterPro" id="IPR003358">
    <property type="entry name" value="tRNA_(Gua-N-7)_MeTrfase_Trmb"/>
</dbReference>
<keyword evidence="5" id="KW-0808">Transferase</keyword>
<evidence type="ECO:0000256" key="4">
    <source>
        <dbReference type="ARBA" id="ARBA00022603"/>
    </source>
</evidence>
<accession>B3DQZ7</accession>
<evidence type="ECO:0000256" key="6">
    <source>
        <dbReference type="ARBA" id="ARBA00022691"/>
    </source>
</evidence>
<reference evidence="8 9" key="1">
    <citation type="journal article" date="2006" name="Appl. Environ. Microbiol.">
        <title>Sequence analysis of two cryptic plasmids from Bifidobacterium longum DJO10A and construction of a shuttle cloning vector.</title>
        <authorList>
            <person name="Lee J.H."/>
            <person name="O'Sullivan D.J."/>
        </authorList>
    </citation>
    <scope>NUCLEOTIDE SEQUENCE [LARGE SCALE GENOMIC DNA]</scope>
    <source>
        <strain evidence="8 9">DJO10A</strain>
    </source>
</reference>
<dbReference type="Gene3D" id="3.40.50.150">
    <property type="entry name" value="Vaccinia Virus protein VP39"/>
    <property type="match status" value="1"/>
</dbReference>
<evidence type="ECO:0000256" key="5">
    <source>
        <dbReference type="ARBA" id="ARBA00022679"/>
    </source>
</evidence>
<dbReference type="KEGG" id="blj:BLD_1835"/>
<name>B3DQZ7_BIFLD</name>
<dbReference type="EC" id="2.1.1.33" evidence="3"/>
<evidence type="ECO:0000256" key="3">
    <source>
        <dbReference type="ARBA" id="ARBA00011977"/>
    </source>
</evidence>
<dbReference type="PANTHER" id="PTHR23417">
    <property type="entry name" value="3-DEOXY-D-MANNO-OCTULOSONIC-ACID TRANSFERASE/TRNA GUANINE-N 7 - -METHYLTRANSFERASE"/>
    <property type="match status" value="1"/>
</dbReference>
<keyword evidence="4 8" id="KW-0489">Methyltransferase</keyword>
<dbReference type="InterPro" id="IPR029063">
    <property type="entry name" value="SAM-dependent_MTases_sf"/>
</dbReference>
<dbReference type="AlphaFoldDB" id="B3DQZ7"/>
<dbReference type="PANTHER" id="PTHR23417:SF14">
    <property type="entry name" value="PENTACOTRIPEPTIDE-REPEAT REGION OF PRORP DOMAIN-CONTAINING PROTEIN"/>
    <property type="match status" value="1"/>
</dbReference>
<comment type="function">
    <text evidence="2">Catalyzes the formation of N(7)-methylguanine at position 46 (m7G46) in tRNA.</text>
</comment>
<dbReference type="HOGENOM" id="CLU_050910_0_2_11"/>
<sequence length="148" mass="16503">MAQVNAPELFKVTAAGTVAEVWTFFPDPWPKKKHHKRRIVQEAMAGDIHRALVTDGVWRIATDIEDYALHVHEVMDGLDGWKNLGSITVSLPLEHVGKGNADLAADMPHADFTESERFEGRVLTNFEKKGLAAGRVIHDFTYQAVTLN</sequence>
<proteinExistence type="predicted"/>
<evidence type="ECO:0000256" key="2">
    <source>
        <dbReference type="ARBA" id="ARBA00003015"/>
    </source>
</evidence>
<reference evidence="8 9" key="2">
    <citation type="journal article" date="2008" name="BMC Genomics">
        <title>Comparative genomic analysis of the gut bacterium Bifidobacterium longum reveals loci susceptible to deletion during pure culture growth.</title>
        <authorList>
            <person name="Lee J.H."/>
            <person name="Karamychev V.N."/>
            <person name="Kozyavkin S.A."/>
            <person name="Mills D."/>
            <person name="Pavlov A.R."/>
            <person name="Pavlova N.V."/>
            <person name="Polouchine N.N."/>
            <person name="Richardson P.M."/>
            <person name="Shakhova V.V."/>
            <person name="Slesarev A.I."/>
            <person name="Weimer B."/>
            <person name="O'Sullivan D.J."/>
        </authorList>
    </citation>
    <scope>NUCLEOTIDE SEQUENCE [LARGE SCALE GENOMIC DNA]</scope>
    <source>
        <strain evidence="8 9">DJO10A</strain>
    </source>
</reference>
<evidence type="ECO:0000313" key="8">
    <source>
        <dbReference type="EMBL" id="ACD99280.1"/>
    </source>
</evidence>
<dbReference type="Proteomes" id="UP000002419">
    <property type="component" value="Chromosome"/>
</dbReference>
<dbReference type="GO" id="GO:0043527">
    <property type="term" value="C:tRNA methyltransferase complex"/>
    <property type="evidence" value="ECO:0007669"/>
    <property type="project" value="TreeGrafter"/>
</dbReference>
<dbReference type="PROSITE" id="PS51625">
    <property type="entry name" value="SAM_MT_TRMB"/>
    <property type="match status" value="1"/>
</dbReference>
<evidence type="ECO:0000256" key="7">
    <source>
        <dbReference type="ARBA" id="ARBA00022694"/>
    </source>
</evidence>
<protein>
    <recommendedName>
        <fullName evidence="3">tRNA (guanine(46)-N(7))-methyltransferase</fullName>
        <ecNumber evidence="3">2.1.1.33</ecNumber>
    </recommendedName>
</protein>
<comment type="catalytic activity">
    <reaction evidence="1">
        <text>guanosine(46) in tRNA + S-adenosyl-L-methionine = N(7)-methylguanosine(46) in tRNA + S-adenosyl-L-homocysteine</text>
        <dbReference type="Rhea" id="RHEA:42708"/>
        <dbReference type="Rhea" id="RHEA-COMP:10188"/>
        <dbReference type="Rhea" id="RHEA-COMP:10189"/>
        <dbReference type="ChEBI" id="CHEBI:57856"/>
        <dbReference type="ChEBI" id="CHEBI:59789"/>
        <dbReference type="ChEBI" id="CHEBI:74269"/>
        <dbReference type="ChEBI" id="CHEBI:74480"/>
        <dbReference type="EC" id="2.1.1.33"/>
    </reaction>
</comment>
<keyword evidence="7" id="KW-0819">tRNA processing</keyword>
<dbReference type="EMBL" id="CP000605">
    <property type="protein sequence ID" value="ACD99280.1"/>
    <property type="molecule type" value="Genomic_DNA"/>
</dbReference>
<dbReference type="SUPFAM" id="SSF53335">
    <property type="entry name" value="S-adenosyl-L-methionine-dependent methyltransferases"/>
    <property type="match status" value="1"/>
</dbReference>
<dbReference type="Pfam" id="PF02390">
    <property type="entry name" value="Methyltransf_4"/>
    <property type="match status" value="1"/>
</dbReference>